<organism evidence="2">
    <name type="scientific">uncultured Caudovirales phage</name>
    <dbReference type="NCBI Taxonomy" id="2100421"/>
    <lineage>
        <taxon>Viruses</taxon>
        <taxon>Duplodnaviria</taxon>
        <taxon>Heunggongvirae</taxon>
        <taxon>Uroviricota</taxon>
        <taxon>Caudoviricetes</taxon>
        <taxon>Peduoviridae</taxon>
        <taxon>Maltschvirus</taxon>
        <taxon>Maltschvirus maltsch</taxon>
    </lineage>
</organism>
<sequence length="72" mass="8342">MILAIDGLAERYGVLPSEVMHRASTFDIYVLNTVRHWNNRQAAMREAGVERSVPHLSQDELQQIMTDFKEQQ</sequence>
<reference evidence="2" key="1">
    <citation type="submission" date="2020-05" db="EMBL/GenBank/DDBJ databases">
        <authorList>
            <person name="Chiriac C."/>
            <person name="Salcher M."/>
            <person name="Ghai R."/>
            <person name="Kavagutti S V."/>
        </authorList>
    </citation>
    <scope>NUCLEOTIDE SEQUENCE</scope>
</reference>
<evidence type="ECO:0000313" key="2">
    <source>
        <dbReference type="EMBL" id="CAB5219026.1"/>
    </source>
</evidence>
<evidence type="ECO:0000313" key="1">
    <source>
        <dbReference type="EMBL" id="CAB4127924.1"/>
    </source>
</evidence>
<name>A0A6J7WMF3_9CAUD</name>
<accession>A0A6J7WMF3</accession>
<dbReference type="EMBL" id="LR798270">
    <property type="protein sequence ID" value="CAB5219026.1"/>
    <property type="molecule type" value="Genomic_DNA"/>
</dbReference>
<dbReference type="EMBL" id="LR796227">
    <property type="protein sequence ID" value="CAB4127924.1"/>
    <property type="molecule type" value="Genomic_DNA"/>
</dbReference>
<proteinExistence type="predicted"/>
<protein>
    <submittedName>
        <fullName evidence="2">Uncharacterized protein</fullName>
    </submittedName>
</protein>
<gene>
    <name evidence="1" type="ORF">UFOVP109_8</name>
    <name evidence="2" type="ORF">UFOVP224_21</name>
</gene>